<evidence type="ECO:0000256" key="1">
    <source>
        <dbReference type="SAM" id="MobiDB-lite"/>
    </source>
</evidence>
<sequence>MDGLRWSGWWCLGDVFNSHPFAVSYDLMSLCVMTNNAPSHNFTNDVTEIDEDHEPPRWMNLGPVLTSPPSAVS</sequence>
<reference evidence="3" key="1">
    <citation type="journal article" date="2015" name="PLoS Genet.">
        <title>The dynamic genome and transcriptome of the human fungal pathogen Blastomyces and close relative Emmonsia.</title>
        <authorList>
            <person name="Munoz J.F."/>
            <person name="Gauthier G.M."/>
            <person name="Desjardins C.A."/>
            <person name="Gallo J.E."/>
            <person name="Holder J."/>
            <person name="Sullivan T.D."/>
            <person name="Marty A.J."/>
            <person name="Carmen J.C."/>
            <person name="Chen Z."/>
            <person name="Ding L."/>
            <person name="Gujja S."/>
            <person name="Magrini V."/>
            <person name="Misas E."/>
            <person name="Mitreva M."/>
            <person name="Priest M."/>
            <person name="Saif S."/>
            <person name="Whiston E.A."/>
            <person name="Young S."/>
            <person name="Zeng Q."/>
            <person name="Goldman W.E."/>
            <person name="Mardis E.R."/>
            <person name="Taylor J.W."/>
            <person name="McEwen J.G."/>
            <person name="Clay O.K."/>
            <person name="Klein B.S."/>
            <person name="Cuomo C.A."/>
        </authorList>
    </citation>
    <scope>NUCLEOTIDE SEQUENCE [LARGE SCALE GENOMIC DNA]</scope>
    <source>
        <strain evidence="3">UAMH 3008</strain>
    </source>
</reference>
<dbReference type="Proteomes" id="UP000034164">
    <property type="component" value="Unassembled WGS sequence"/>
</dbReference>
<dbReference type="AlphaFoldDB" id="A0A0G2I8W4"/>
<organism evidence="2 3">
    <name type="scientific">[Emmonsia] crescens</name>
    <dbReference type="NCBI Taxonomy" id="73230"/>
    <lineage>
        <taxon>Eukaryota</taxon>
        <taxon>Fungi</taxon>
        <taxon>Dikarya</taxon>
        <taxon>Ascomycota</taxon>
        <taxon>Pezizomycotina</taxon>
        <taxon>Eurotiomycetes</taxon>
        <taxon>Eurotiomycetidae</taxon>
        <taxon>Onygenales</taxon>
        <taxon>Ajellomycetaceae</taxon>
        <taxon>Emergomyces</taxon>
    </lineage>
</organism>
<name>A0A0G2I8W4_9EURO</name>
<dbReference type="VEuPathDB" id="FungiDB:EMCG_07248"/>
<evidence type="ECO:0000313" key="3">
    <source>
        <dbReference type="Proteomes" id="UP000034164"/>
    </source>
</evidence>
<proteinExistence type="predicted"/>
<gene>
    <name evidence="2" type="ORF">EMCG_07248</name>
</gene>
<evidence type="ECO:0000313" key="2">
    <source>
        <dbReference type="EMBL" id="KKZ67077.1"/>
    </source>
</evidence>
<accession>A0A0G2I8W4</accession>
<protein>
    <submittedName>
        <fullName evidence="2">Uncharacterized protein</fullName>
    </submittedName>
</protein>
<dbReference type="EMBL" id="LCZI01000340">
    <property type="protein sequence ID" value="KKZ67077.1"/>
    <property type="molecule type" value="Genomic_DNA"/>
</dbReference>
<comment type="caution">
    <text evidence="2">The sequence shown here is derived from an EMBL/GenBank/DDBJ whole genome shotgun (WGS) entry which is preliminary data.</text>
</comment>
<feature type="region of interest" description="Disordered" evidence="1">
    <location>
        <begin position="53"/>
        <end position="73"/>
    </location>
</feature>